<comment type="catalytic activity">
    <reaction evidence="10 11 12">
        <text>NAD(+) + (deoxyribonucleotide)n-3'-hydroxyl + 5'-phospho-(deoxyribonucleotide)m = (deoxyribonucleotide)n+m + AMP + beta-nicotinamide D-nucleotide.</text>
        <dbReference type="EC" id="6.5.1.2"/>
    </reaction>
</comment>
<dbReference type="CDD" id="cd17748">
    <property type="entry name" value="BRCT_DNA_ligase_like"/>
    <property type="match status" value="1"/>
</dbReference>
<dbReference type="InterPro" id="IPR013839">
    <property type="entry name" value="DNAligase_adenylation"/>
</dbReference>
<feature type="binding site" evidence="11">
    <location>
        <position position="140"/>
    </location>
    <ligand>
        <name>NAD(+)</name>
        <dbReference type="ChEBI" id="CHEBI:57540"/>
    </ligand>
</feature>
<dbReference type="GO" id="GO:0003911">
    <property type="term" value="F:DNA ligase (NAD+) activity"/>
    <property type="evidence" value="ECO:0007669"/>
    <property type="project" value="UniProtKB-EC"/>
</dbReference>
<comment type="cofactor">
    <cofactor evidence="11">
        <name>Mg(2+)</name>
        <dbReference type="ChEBI" id="CHEBI:18420"/>
    </cofactor>
    <cofactor evidence="11">
        <name>Mn(2+)</name>
        <dbReference type="ChEBI" id="CHEBI:29035"/>
    </cofactor>
</comment>
<dbReference type="InterPro" id="IPR041663">
    <property type="entry name" value="DisA/LigA_HHH"/>
</dbReference>
<dbReference type="CDD" id="cd00114">
    <property type="entry name" value="LIGANc"/>
    <property type="match status" value="1"/>
</dbReference>
<dbReference type="Pfam" id="PF03119">
    <property type="entry name" value="DNA_ligase_ZBD"/>
    <property type="match status" value="1"/>
</dbReference>
<dbReference type="Pfam" id="PF01653">
    <property type="entry name" value="DNA_ligase_aden"/>
    <property type="match status" value="1"/>
</dbReference>
<feature type="binding site" evidence="11">
    <location>
        <begin position="37"/>
        <end position="41"/>
    </location>
    <ligand>
        <name>NAD(+)</name>
        <dbReference type="ChEBI" id="CHEBI:57540"/>
    </ligand>
</feature>
<dbReference type="InterPro" id="IPR003583">
    <property type="entry name" value="Hlx-hairpin-Hlx_DNA-bd_motif"/>
</dbReference>
<evidence type="ECO:0000256" key="1">
    <source>
        <dbReference type="ARBA" id="ARBA00004067"/>
    </source>
</evidence>
<evidence type="ECO:0000256" key="2">
    <source>
        <dbReference type="ARBA" id="ARBA00022598"/>
    </source>
</evidence>
<evidence type="ECO:0000256" key="7">
    <source>
        <dbReference type="ARBA" id="ARBA00022842"/>
    </source>
</evidence>
<keyword evidence="5 11" id="KW-0227">DNA damage</keyword>
<reference evidence="14" key="1">
    <citation type="submission" date="2022-12" db="EMBL/GenBank/DDBJ databases">
        <title>Marinomonas 15G1-11 sp. nov, isolated from marine algae.</title>
        <authorList>
            <person name="Butt M."/>
            <person name="Choi D.G."/>
            <person name="Kim J.M."/>
            <person name="Lee J.K."/>
            <person name="Baek J.H."/>
            <person name="Jeon C.O."/>
        </authorList>
    </citation>
    <scope>NUCLEOTIDE SEQUENCE</scope>
    <source>
        <strain evidence="14">15G1-11</strain>
    </source>
</reference>
<keyword evidence="2 11" id="KW-0436">Ligase</keyword>
<feature type="binding site" evidence="11">
    <location>
        <begin position="86"/>
        <end position="87"/>
    </location>
    <ligand>
        <name>NAD(+)</name>
        <dbReference type="ChEBI" id="CHEBI:57540"/>
    </ligand>
</feature>
<keyword evidence="15" id="KW-1185">Reference proteome</keyword>
<dbReference type="Gene3D" id="1.10.150.20">
    <property type="entry name" value="5' to 3' exonuclease, C-terminal subdomain"/>
    <property type="match status" value="2"/>
</dbReference>
<keyword evidence="4 11" id="KW-0479">Metal-binding</keyword>
<evidence type="ECO:0000256" key="5">
    <source>
        <dbReference type="ARBA" id="ARBA00022763"/>
    </source>
</evidence>
<comment type="caution">
    <text evidence="11">Lacks conserved residue(s) required for the propagation of feature annotation.</text>
</comment>
<dbReference type="InterPro" id="IPR013840">
    <property type="entry name" value="DNAligase_N"/>
</dbReference>
<evidence type="ECO:0000256" key="12">
    <source>
        <dbReference type="RuleBase" id="RU000618"/>
    </source>
</evidence>
<dbReference type="PIRSF" id="PIRSF001604">
    <property type="entry name" value="LigA"/>
    <property type="match status" value="1"/>
</dbReference>
<feature type="binding site" evidence="11">
    <location>
        <position position="436"/>
    </location>
    <ligand>
        <name>Zn(2+)</name>
        <dbReference type="ChEBI" id="CHEBI:29105"/>
    </ligand>
</feature>
<dbReference type="InterPro" id="IPR012340">
    <property type="entry name" value="NA-bd_OB-fold"/>
</dbReference>
<dbReference type="Pfam" id="PF00533">
    <property type="entry name" value="BRCT"/>
    <property type="match status" value="1"/>
</dbReference>
<evidence type="ECO:0000259" key="13">
    <source>
        <dbReference type="PROSITE" id="PS50172"/>
    </source>
</evidence>
<feature type="binding site" evidence="11">
    <location>
        <position position="412"/>
    </location>
    <ligand>
        <name>Zn(2+)</name>
        <dbReference type="ChEBI" id="CHEBI:29105"/>
    </ligand>
</feature>
<dbReference type="InterPro" id="IPR010994">
    <property type="entry name" value="RuvA_2-like"/>
</dbReference>
<dbReference type="PANTHER" id="PTHR23389">
    <property type="entry name" value="CHROMOSOME TRANSMISSION FIDELITY FACTOR 18"/>
    <property type="match status" value="1"/>
</dbReference>
<evidence type="ECO:0000313" key="14">
    <source>
        <dbReference type="EMBL" id="MCZ2723331.1"/>
    </source>
</evidence>
<feature type="binding site" evidence="11">
    <location>
        <position position="415"/>
    </location>
    <ligand>
        <name>Zn(2+)</name>
        <dbReference type="ChEBI" id="CHEBI:29105"/>
    </ligand>
</feature>
<comment type="function">
    <text evidence="1 11">DNA ligase that catalyzes the formation of phosphodiester linkages between 5'-phosphoryl and 3'-hydroxyl groups in double-stranded DNA using NAD as a coenzyme and as the energy source for the reaction. It is essential for DNA replication and repair of damaged DNA.</text>
</comment>
<dbReference type="EMBL" id="JAPUBN010000020">
    <property type="protein sequence ID" value="MCZ2723331.1"/>
    <property type="molecule type" value="Genomic_DNA"/>
</dbReference>
<dbReference type="InterPro" id="IPR018239">
    <property type="entry name" value="DNA_ligase_AS"/>
</dbReference>
<dbReference type="SUPFAM" id="SSF50249">
    <property type="entry name" value="Nucleic acid-binding proteins"/>
    <property type="match status" value="1"/>
</dbReference>
<protein>
    <recommendedName>
        <fullName evidence="11 12">DNA ligase</fullName>
        <ecNumber evidence="11 12">6.5.1.2</ecNumber>
    </recommendedName>
    <alternativeName>
        <fullName evidence="11">Polydeoxyribonucleotide synthase [NAD(+)]</fullName>
    </alternativeName>
</protein>
<feature type="binding site" evidence="11">
    <location>
        <position position="177"/>
    </location>
    <ligand>
        <name>NAD(+)</name>
        <dbReference type="ChEBI" id="CHEBI:57540"/>
    </ligand>
</feature>
<accession>A0ABT4JYN2</accession>
<dbReference type="Gene3D" id="3.30.470.30">
    <property type="entry name" value="DNA ligase/mRNA capping enzyme"/>
    <property type="match status" value="1"/>
</dbReference>
<sequence length="680" mass="75447">MANQSTDLINKQIADLVKRLNDYSYAYHVQDDPIVPDSEYDRCYIALQSLEADYPDLILENSPTQRVGEKPTEGFKTVAHTLPMLSLDNAFSDGALEDFHDRVVKLLGEHEVDYCCEPKLDGLAISLRYESGRLVRGLTRGDGLSGEDITSNIRTLNSIPLTLRTDEPPTVVEVRGEIYMPKEGFERLNAMALERGEKAFVNPRNAAAGSLRQLDPKITASRPLVLCVYSIGYLEGADTFSSHYDSLSTLNAWGFKVNPLMERVKGVKGCINYYSKLESIRNELAYDIDGIVYKVDLMESQKRLGFVARAPRWAIARKFPAQEEMTQIEAIDFQVGRTGAVTPVARLKPVFVGGVTVSNATLHNKDEILRLGVKVKDFVIIRRAGDVIPQIVQVVMEKRPDEAFDVVFPDHCPVCGSDTERVPGEAVVRCTGGLICAAQRKEALKHFVSRKALDIDGLGDKLIEQLVEIDFITSPADIFSLKDKKAELLQLDRMGQKSVDKLLSSVENAKHTQFNRFVYSLGIREVGEATARTLTAYFKTLDELMSATEEELIDVEDVGPIVAKHIKLFFQQENNIKTIKSLISAGVTWEVNSHTVAENALPLLSKTYVVTGSLSQMNRDEVKDRLIQLGAKVSGSVSKKTDCLIAGEKAGSKLTKAQSLDIPIMDESQLMAFLSEYGDL</sequence>
<dbReference type="SMART" id="SM00532">
    <property type="entry name" value="LIGANc"/>
    <property type="match status" value="1"/>
</dbReference>
<dbReference type="InterPro" id="IPR033136">
    <property type="entry name" value="DNA_ligase_CS"/>
</dbReference>
<keyword evidence="9 11" id="KW-0234">DNA repair</keyword>
<dbReference type="SUPFAM" id="SSF47781">
    <property type="entry name" value="RuvA domain 2-like"/>
    <property type="match status" value="1"/>
</dbReference>
<evidence type="ECO:0000256" key="3">
    <source>
        <dbReference type="ARBA" id="ARBA00022705"/>
    </source>
</evidence>
<evidence type="ECO:0000256" key="4">
    <source>
        <dbReference type="ARBA" id="ARBA00022723"/>
    </source>
</evidence>
<feature type="domain" description="BRCT" evidence="13">
    <location>
        <begin position="598"/>
        <end position="680"/>
    </location>
</feature>
<evidence type="ECO:0000256" key="10">
    <source>
        <dbReference type="ARBA" id="ARBA00034005"/>
    </source>
</evidence>
<dbReference type="PROSITE" id="PS01056">
    <property type="entry name" value="DNA_LIGASE_N2"/>
    <property type="match status" value="1"/>
</dbReference>
<dbReference type="Pfam" id="PF14520">
    <property type="entry name" value="HHH_5"/>
    <property type="match status" value="1"/>
</dbReference>
<feature type="binding site" evidence="11">
    <location>
        <position position="294"/>
    </location>
    <ligand>
        <name>NAD(+)</name>
        <dbReference type="ChEBI" id="CHEBI:57540"/>
    </ligand>
</feature>
<dbReference type="Gene3D" id="6.20.10.30">
    <property type="match status" value="1"/>
</dbReference>
<feature type="active site" description="N6-AMP-lysine intermediate" evidence="11">
    <location>
        <position position="119"/>
    </location>
</feature>
<name>A0ABT4JYN2_9GAMM</name>
<keyword evidence="7 11" id="KW-0460">Magnesium</keyword>
<dbReference type="SUPFAM" id="SSF56091">
    <property type="entry name" value="DNA ligase/mRNA capping enzyme, catalytic domain"/>
    <property type="match status" value="1"/>
</dbReference>
<feature type="binding site" evidence="11">
    <location>
        <position position="117"/>
    </location>
    <ligand>
        <name>NAD(+)</name>
        <dbReference type="ChEBI" id="CHEBI:57540"/>
    </ligand>
</feature>
<keyword evidence="8 11" id="KW-0520">NAD</keyword>
<dbReference type="InterPro" id="IPR036420">
    <property type="entry name" value="BRCT_dom_sf"/>
</dbReference>
<dbReference type="Pfam" id="PF03120">
    <property type="entry name" value="OB_DNA_ligase"/>
    <property type="match status" value="1"/>
</dbReference>
<dbReference type="InterPro" id="IPR004150">
    <property type="entry name" value="NAD_DNA_ligase_OB"/>
</dbReference>
<dbReference type="Gene3D" id="3.40.50.10190">
    <property type="entry name" value="BRCT domain"/>
    <property type="match status" value="1"/>
</dbReference>
<organism evidence="14 15">
    <name type="scientific">Marinomonas phaeophyticola</name>
    <dbReference type="NCBI Taxonomy" id="3004091"/>
    <lineage>
        <taxon>Bacteria</taxon>
        <taxon>Pseudomonadati</taxon>
        <taxon>Pseudomonadota</taxon>
        <taxon>Gammaproteobacteria</taxon>
        <taxon>Oceanospirillales</taxon>
        <taxon>Oceanospirillaceae</taxon>
        <taxon>Marinomonas</taxon>
    </lineage>
</organism>
<keyword evidence="11" id="KW-0464">Manganese</keyword>
<dbReference type="PROSITE" id="PS50172">
    <property type="entry name" value="BRCT"/>
    <property type="match status" value="1"/>
</dbReference>
<comment type="caution">
    <text evidence="14">The sequence shown here is derived from an EMBL/GenBank/DDBJ whole genome shotgun (WGS) entry which is preliminary data.</text>
</comment>
<dbReference type="SMART" id="SM00292">
    <property type="entry name" value="BRCT"/>
    <property type="match status" value="1"/>
</dbReference>
<keyword evidence="3 11" id="KW-0235">DNA replication</keyword>
<dbReference type="SUPFAM" id="SSF52113">
    <property type="entry name" value="BRCT domain"/>
    <property type="match status" value="1"/>
</dbReference>
<dbReference type="NCBIfam" id="NF005932">
    <property type="entry name" value="PRK07956.1"/>
    <property type="match status" value="1"/>
</dbReference>
<evidence type="ECO:0000256" key="8">
    <source>
        <dbReference type="ARBA" id="ARBA00023027"/>
    </source>
</evidence>
<dbReference type="RefSeq" id="WP_269127418.1">
    <property type="nucleotide sequence ID" value="NZ_JAPUBN010000020.1"/>
</dbReference>
<dbReference type="PROSITE" id="PS01055">
    <property type="entry name" value="DNA_LIGASE_N1"/>
    <property type="match status" value="1"/>
</dbReference>
<proteinExistence type="inferred from homology"/>
<dbReference type="HAMAP" id="MF_01588">
    <property type="entry name" value="DNA_ligase_A"/>
    <property type="match status" value="1"/>
</dbReference>
<dbReference type="PANTHER" id="PTHR23389:SF9">
    <property type="entry name" value="DNA LIGASE"/>
    <property type="match status" value="1"/>
</dbReference>
<dbReference type="InterPro" id="IPR001357">
    <property type="entry name" value="BRCT_dom"/>
</dbReference>
<evidence type="ECO:0000256" key="6">
    <source>
        <dbReference type="ARBA" id="ARBA00022833"/>
    </source>
</evidence>
<dbReference type="InterPro" id="IPR001679">
    <property type="entry name" value="DNA_ligase"/>
</dbReference>
<comment type="similarity">
    <text evidence="11">Belongs to the NAD-dependent DNA ligase family. LigA subfamily.</text>
</comment>
<dbReference type="SMART" id="SM00278">
    <property type="entry name" value="HhH1"/>
    <property type="match status" value="3"/>
</dbReference>
<dbReference type="Gene3D" id="2.40.50.140">
    <property type="entry name" value="Nucleic acid-binding proteins"/>
    <property type="match status" value="1"/>
</dbReference>
<evidence type="ECO:0000313" key="15">
    <source>
        <dbReference type="Proteomes" id="UP001149719"/>
    </source>
</evidence>
<dbReference type="NCBIfam" id="TIGR00575">
    <property type="entry name" value="dnlj"/>
    <property type="match status" value="1"/>
</dbReference>
<feature type="binding site" evidence="11">
    <location>
        <position position="318"/>
    </location>
    <ligand>
        <name>NAD(+)</name>
        <dbReference type="ChEBI" id="CHEBI:57540"/>
    </ligand>
</feature>
<evidence type="ECO:0000256" key="9">
    <source>
        <dbReference type="ARBA" id="ARBA00023204"/>
    </source>
</evidence>
<dbReference type="InterPro" id="IPR004149">
    <property type="entry name" value="Znf_DNAligase_C4"/>
</dbReference>
<evidence type="ECO:0000256" key="11">
    <source>
        <dbReference type="HAMAP-Rule" id="MF_01588"/>
    </source>
</evidence>
<keyword evidence="6 11" id="KW-0862">Zinc</keyword>
<dbReference type="Gene3D" id="1.10.287.610">
    <property type="entry name" value="Helix hairpin bin"/>
    <property type="match status" value="1"/>
</dbReference>
<dbReference type="EC" id="6.5.1.2" evidence="11 12"/>
<dbReference type="Proteomes" id="UP001149719">
    <property type="component" value="Unassembled WGS sequence"/>
</dbReference>
<gene>
    <name evidence="11 14" type="primary">ligA</name>
    <name evidence="14" type="ORF">O1D97_17390</name>
</gene>
<dbReference type="Pfam" id="PF12826">
    <property type="entry name" value="HHH_2"/>
    <property type="match status" value="1"/>
</dbReference>